<dbReference type="GO" id="GO:0004813">
    <property type="term" value="F:alanine-tRNA ligase activity"/>
    <property type="evidence" value="ECO:0007669"/>
    <property type="project" value="UniProtKB-UniRule"/>
</dbReference>
<feature type="binding site" evidence="11">
    <location>
        <position position="552"/>
    </location>
    <ligand>
        <name>Zn(2+)</name>
        <dbReference type="ChEBI" id="CHEBI:29105"/>
    </ligand>
</feature>
<dbReference type="CDD" id="cd00673">
    <property type="entry name" value="AlaRS_core"/>
    <property type="match status" value="1"/>
</dbReference>
<evidence type="ECO:0000313" key="14">
    <source>
        <dbReference type="Proteomes" id="UP000824087"/>
    </source>
</evidence>
<dbReference type="EC" id="6.1.1.7" evidence="11"/>
<dbReference type="InterPro" id="IPR012947">
    <property type="entry name" value="tRNA_SAD"/>
</dbReference>
<dbReference type="GO" id="GO:0005829">
    <property type="term" value="C:cytosol"/>
    <property type="evidence" value="ECO:0007669"/>
    <property type="project" value="TreeGrafter"/>
</dbReference>
<comment type="domain">
    <text evidence="11">Consists of three domains; the N-terminal catalytic domain, the editing domain and the C-terminal C-Ala domain. The editing domain removes incorrectly charged amino acids, while the C-Ala domain, along with tRNA(Ala), serves as a bridge to cooperatively bring together the editing and aminoacylation centers thus stimulating deacylation of misacylated tRNAs.</text>
</comment>
<dbReference type="GO" id="GO:0002161">
    <property type="term" value="F:aminoacyl-tRNA deacylase activity"/>
    <property type="evidence" value="ECO:0007669"/>
    <property type="project" value="TreeGrafter"/>
</dbReference>
<evidence type="ECO:0000256" key="7">
    <source>
        <dbReference type="ARBA" id="ARBA00022917"/>
    </source>
</evidence>
<dbReference type="GO" id="GO:0000049">
    <property type="term" value="F:tRNA binding"/>
    <property type="evidence" value="ECO:0007669"/>
    <property type="project" value="UniProtKB-KW"/>
</dbReference>
<comment type="caution">
    <text evidence="13">The sequence shown here is derived from an EMBL/GenBank/DDBJ whole genome shotgun (WGS) entry which is preliminary data.</text>
</comment>
<dbReference type="Pfam" id="PF07973">
    <property type="entry name" value="tRNA_SAD"/>
    <property type="match status" value="1"/>
</dbReference>
<comment type="cofactor">
    <cofactor evidence="11">
        <name>Zn(2+)</name>
        <dbReference type="ChEBI" id="CHEBI:29105"/>
    </cofactor>
    <text evidence="11">Binds 1 zinc ion per subunit.</text>
</comment>
<feature type="binding site" evidence="11">
    <location>
        <position position="454"/>
    </location>
    <ligand>
        <name>Zn(2+)</name>
        <dbReference type="ChEBI" id="CHEBI:29105"/>
    </ligand>
</feature>
<gene>
    <name evidence="11" type="primary">alaS</name>
    <name evidence="13" type="ORF">IAD49_01720</name>
</gene>
<evidence type="ECO:0000256" key="11">
    <source>
        <dbReference type="HAMAP-Rule" id="MF_00036"/>
    </source>
</evidence>
<dbReference type="InterPro" id="IPR018163">
    <property type="entry name" value="Thr/Ala-tRNA-synth_IIc_edit"/>
</dbReference>
<dbReference type="InterPro" id="IPR050058">
    <property type="entry name" value="Ala-tRNA_ligase"/>
</dbReference>
<keyword evidence="11" id="KW-0479">Metal-binding</keyword>
<dbReference type="FunFam" id="3.30.980.10:FF:000004">
    <property type="entry name" value="Alanine--tRNA ligase, cytoplasmic"/>
    <property type="match status" value="1"/>
</dbReference>
<keyword evidence="11" id="KW-0862">Zinc</keyword>
<evidence type="ECO:0000256" key="1">
    <source>
        <dbReference type="ARBA" id="ARBA00008226"/>
    </source>
</evidence>
<dbReference type="Gene3D" id="3.30.930.10">
    <property type="entry name" value="Bira Bifunctional Protein, Domain 2"/>
    <property type="match status" value="1"/>
</dbReference>
<evidence type="ECO:0000256" key="2">
    <source>
        <dbReference type="ARBA" id="ARBA00022555"/>
    </source>
</evidence>
<evidence type="ECO:0000256" key="9">
    <source>
        <dbReference type="ARBA" id="ARBA00024779"/>
    </source>
</evidence>
<dbReference type="PROSITE" id="PS50860">
    <property type="entry name" value="AA_TRNA_LIGASE_II_ALA"/>
    <property type="match status" value="1"/>
</dbReference>
<dbReference type="InterPro" id="IPR045864">
    <property type="entry name" value="aa-tRNA-synth_II/BPL/LPL"/>
</dbReference>
<accession>A0A9D1HTK4</accession>
<comment type="catalytic activity">
    <reaction evidence="10 11">
        <text>tRNA(Ala) + L-alanine + ATP = L-alanyl-tRNA(Ala) + AMP + diphosphate</text>
        <dbReference type="Rhea" id="RHEA:12540"/>
        <dbReference type="Rhea" id="RHEA-COMP:9657"/>
        <dbReference type="Rhea" id="RHEA-COMP:9923"/>
        <dbReference type="ChEBI" id="CHEBI:30616"/>
        <dbReference type="ChEBI" id="CHEBI:33019"/>
        <dbReference type="ChEBI" id="CHEBI:57972"/>
        <dbReference type="ChEBI" id="CHEBI:78442"/>
        <dbReference type="ChEBI" id="CHEBI:78497"/>
        <dbReference type="ChEBI" id="CHEBI:456215"/>
        <dbReference type="EC" id="6.1.1.7"/>
    </reaction>
</comment>
<dbReference type="Proteomes" id="UP000824087">
    <property type="component" value="Unassembled WGS sequence"/>
</dbReference>
<feature type="binding site" evidence="11">
    <location>
        <position position="556"/>
    </location>
    <ligand>
        <name>Zn(2+)</name>
        <dbReference type="ChEBI" id="CHEBI:29105"/>
    </ligand>
</feature>
<dbReference type="SUPFAM" id="SSF55186">
    <property type="entry name" value="ThrRS/AlaRS common domain"/>
    <property type="match status" value="1"/>
</dbReference>
<dbReference type="InterPro" id="IPR018164">
    <property type="entry name" value="Ala-tRNA-synth_IIc_N"/>
</dbReference>
<dbReference type="PANTHER" id="PTHR11777">
    <property type="entry name" value="ALANYL-TRNA SYNTHETASE"/>
    <property type="match status" value="1"/>
</dbReference>
<dbReference type="HAMAP" id="MF_00036_B">
    <property type="entry name" value="Ala_tRNA_synth_B"/>
    <property type="match status" value="1"/>
</dbReference>
<dbReference type="NCBIfam" id="TIGR00344">
    <property type="entry name" value="alaS"/>
    <property type="match status" value="1"/>
</dbReference>
<dbReference type="InterPro" id="IPR018162">
    <property type="entry name" value="Ala-tRNA-ligase_IIc_anticod-bd"/>
</dbReference>
<dbReference type="SUPFAM" id="SSF101353">
    <property type="entry name" value="Putative anticodon-binding domain of alanyl-tRNA synthetase (AlaRS)"/>
    <property type="match status" value="1"/>
</dbReference>
<dbReference type="GO" id="GO:0008270">
    <property type="term" value="F:zinc ion binding"/>
    <property type="evidence" value="ECO:0007669"/>
    <property type="project" value="UniProtKB-UniRule"/>
</dbReference>
<comment type="similarity">
    <text evidence="1 11">Belongs to the class-II aminoacyl-tRNA synthetase family.</text>
</comment>
<comment type="subcellular location">
    <subcellularLocation>
        <location evidence="11">Cytoplasm</location>
    </subcellularLocation>
</comment>
<sequence>MKIKDLYIDFFLSKGHKKLNSAPIIPENDPTCLFNTAGMQPLVPYLMGQPHPLGTRLTNFQKCFRLTDLDAIGDTTHHTFFEMLGNWSLGDYFKKESISWSFEFLTTKLNIPVEKLAVTVFKGNDVVPADEESANIWMSLGIPKERIAFLGVEDNWWSLGGGVGPCGPDTEIFYWRSDEKAPAVFDPKDERWVEIWNNVFTQYNGNEDGTVTPLTKKNVDTGMGVERITAVLEGVDDNYKTSIFKEAIAKIEEVAHASYEDETKKRAMRIIADHIRAIVIIAGDDAGIKPSNTDQGYILRRLIRRTIRYAKQLDIDINSDWDVEIANIFIDQYKEYYPELERNQEVIRNVLSTEKKKFNRTLEKGLREFEKITSKLSGTKIDAVNAFHLYDTYGFPIELTEELAHEKNLTVDIAGFHQKFKEHQEKSRMGSAQKFKGGLSGDSEMDIKYHTATHLLNAALKRVLGDHVHQKGSNITPERMRFDFSHDSKLTPEQKEAVENLVNEWIREAIPVTHFETTKQEAIDMHAEAQFIEKYGDTVTVYKIGDVSLEICGGPHVENTKELGHFKIKKEEASSAGVRRIKAILTEE</sequence>
<evidence type="ECO:0000313" key="13">
    <source>
        <dbReference type="EMBL" id="HIU22279.1"/>
    </source>
</evidence>
<dbReference type="InterPro" id="IPR023033">
    <property type="entry name" value="Ala_tRNA_ligase_euk/bac"/>
</dbReference>
<evidence type="ECO:0000256" key="5">
    <source>
        <dbReference type="ARBA" id="ARBA00022840"/>
    </source>
</evidence>
<reference evidence="13" key="2">
    <citation type="journal article" date="2021" name="PeerJ">
        <title>Extensive microbial diversity within the chicken gut microbiome revealed by metagenomics and culture.</title>
        <authorList>
            <person name="Gilroy R."/>
            <person name="Ravi A."/>
            <person name="Getino M."/>
            <person name="Pursley I."/>
            <person name="Horton D.L."/>
            <person name="Alikhan N.F."/>
            <person name="Baker D."/>
            <person name="Gharbi K."/>
            <person name="Hall N."/>
            <person name="Watson M."/>
            <person name="Adriaenssens E.M."/>
            <person name="Foster-Nyarko E."/>
            <person name="Jarju S."/>
            <person name="Secka A."/>
            <person name="Antonio M."/>
            <person name="Oren A."/>
            <person name="Chaudhuri R.R."/>
            <person name="La Ragione R."/>
            <person name="Hildebrand F."/>
            <person name="Pallen M.J."/>
        </authorList>
    </citation>
    <scope>NUCLEOTIDE SEQUENCE</scope>
    <source>
        <strain evidence="13">CHK197-8231</strain>
    </source>
</reference>
<comment type="function">
    <text evidence="9 11">Catalyzes the attachment of alanine to tRNA(Ala) in a two-step reaction: alanine is first activated by ATP to form Ala-AMP and then transferred to the acceptor end of tRNA(Ala). Also edits incorrectly charged Ser-tRNA(Ala) and Gly-tRNA(Ala) via its editing domain.</text>
</comment>
<dbReference type="SMART" id="SM00863">
    <property type="entry name" value="tRNA_SAD"/>
    <property type="match status" value="1"/>
</dbReference>
<dbReference type="EMBL" id="DVML01000010">
    <property type="protein sequence ID" value="HIU22279.1"/>
    <property type="molecule type" value="Genomic_DNA"/>
</dbReference>
<keyword evidence="4 11" id="KW-0547">Nucleotide-binding</keyword>
<dbReference type="GO" id="GO:0006419">
    <property type="term" value="P:alanyl-tRNA aminoacylation"/>
    <property type="evidence" value="ECO:0007669"/>
    <property type="project" value="UniProtKB-UniRule"/>
</dbReference>
<organism evidence="13 14">
    <name type="scientific">Candidatus Fimihabitans intestinipullorum</name>
    <dbReference type="NCBI Taxonomy" id="2840820"/>
    <lineage>
        <taxon>Bacteria</taxon>
        <taxon>Bacillati</taxon>
        <taxon>Mycoplasmatota</taxon>
        <taxon>Mycoplasmatota incertae sedis</taxon>
        <taxon>Candidatus Fimihabitans</taxon>
    </lineage>
</organism>
<evidence type="ECO:0000256" key="6">
    <source>
        <dbReference type="ARBA" id="ARBA00022884"/>
    </source>
</evidence>
<evidence type="ECO:0000256" key="10">
    <source>
        <dbReference type="ARBA" id="ARBA00048300"/>
    </source>
</evidence>
<evidence type="ECO:0000256" key="4">
    <source>
        <dbReference type="ARBA" id="ARBA00022741"/>
    </source>
</evidence>
<evidence type="ECO:0000259" key="12">
    <source>
        <dbReference type="PROSITE" id="PS50860"/>
    </source>
</evidence>
<dbReference type="PRINTS" id="PR00980">
    <property type="entry name" value="TRNASYNTHALA"/>
</dbReference>
<keyword evidence="11" id="KW-0963">Cytoplasm</keyword>
<dbReference type="PANTHER" id="PTHR11777:SF9">
    <property type="entry name" value="ALANINE--TRNA LIGASE, CYTOPLASMIC"/>
    <property type="match status" value="1"/>
</dbReference>
<protein>
    <recommendedName>
        <fullName evidence="11">Alanine--tRNA ligase</fullName>
        <ecNumber evidence="11">6.1.1.7</ecNumber>
    </recommendedName>
    <alternativeName>
        <fullName evidence="11">Alanyl-tRNA synthetase</fullName>
        <shortName evidence="11">AlaRS</shortName>
    </alternativeName>
</protein>
<proteinExistence type="inferred from homology"/>
<dbReference type="Gene3D" id="3.30.980.10">
    <property type="entry name" value="Threonyl-trna Synthetase, Chain A, domain 2"/>
    <property type="match status" value="1"/>
</dbReference>
<feature type="binding site" evidence="11">
    <location>
        <position position="450"/>
    </location>
    <ligand>
        <name>Zn(2+)</name>
        <dbReference type="ChEBI" id="CHEBI:29105"/>
    </ligand>
</feature>
<keyword evidence="6 11" id="KW-0694">RNA-binding</keyword>
<keyword evidence="2 11" id="KW-0820">tRNA-binding</keyword>
<evidence type="ECO:0000256" key="8">
    <source>
        <dbReference type="ARBA" id="ARBA00023146"/>
    </source>
</evidence>
<feature type="domain" description="Alanyl-transfer RNA synthetases family profile" evidence="12">
    <location>
        <begin position="1"/>
        <end position="588"/>
    </location>
</feature>
<dbReference type="SUPFAM" id="SSF55681">
    <property type="entry name" value="Class II aaRS and biotin synthetases"/>
    <property type="match status" value="1"/>
</dbReference>
<dbReference type="AlphaFoldDB" id="A0A9D1HTK4"/>
<dbReference type="NCBIfam" id="NF002436">
    <property type="entry name" value="PRK01584.1"/>
    <property type="match status" value="1"/>
</dbReference>
<name>A0A9D1HTK4_9BACT</name>
<dbReference type="GO" id="GO:0005524">
    <property type="term" value="F:ATP binding"/>
    <property type="evidence" value="ECO:0007669"/>
    <property type="project" value="UniProtKB-UniRule"/>
</dbReference>
<dbReference type="Gene3D" id="3.30.54.20">
    <property type="match status" value="1"/>
</dbReference>
<keyword evidence="5 11" id="KW-0067">ATP-binding</keyword>
<reference evidence="13" key="1">
    <citation type="submission" date="2020-10" db="EMBL/GenBank/DDBJ databases">
        <authorList>
            <person name="Gilroy R."/>
        </authorList>
    </citation>
    <scope>NUCLEOTIDE SEQUENCE</scope>
    <source>
        <strain evidence="13">CHK197-8231</strain>
    </source>
</reference>
<dbReference type="Pfam" id="PF01411">
    <property type="entry name" value="tRNA-synt_2c"/>
    <property type="match status" value="1"/>
</dbReference>
<keyword evidence="7 11" id="KW-0648">Protein biosynthesis</keyword>
<keyword evidence="3 11" id="KW-0436">Ligase</keyword>
<keyword evidence="8 11" id="KW-0030">Aminoacyl-tRNA synthetase</keyword>
<evidence type="ECO:0000256" key="3">
    <source>
        <dbReference type="ARBA" id="ARBA00022598"/>
    </source>
</evidence>
<dbReference type="InterPro" id="IPR002318">
    <property type="entry name" value="Ala-tRNA-lgiase_IIc"/>
</dbReference>
<dbReference type="InterPro" id="IPR018165">
    <property type="entry name" value="Ala-tRNA-synth_IIc_core"/>
</dbReference>